<protein>
    <submittedName>
        <fullName evidence="3">Uncharacterized protein</fullName>
    </submittedName>
</protein>
<keyword evidence="2" id="KW-0472">Membrane</keyword>
<keyword evidence="2" id="KW-0812">Transmembrane</keyword>
<organism evidence="3 4">
    <name type="scientific">Streptomyces noursei</name>
    <name type="common">Streptomyces albulus</name>
    <dbReference type="NCBI Taxonomy" id="1971"/>
    <lineage>
        <taxon>Bacteria</taxon>
        <taxon>Bacillati</taxon>
        <taxon>Actinomycetota</taxon>
        <taxon>Actinomycetes</taxon>
        <taxon>Kitasatosporales</taxon>
        <taxon>Streptomycetaceae</taxon>
        <taxon>Streptomyces</taxon>
    </lineage>
</organism>
<name>A0A401R4E8_STRNR</name>
<feature type="region of interest" description="Disordered" evidence="1">
    <location>
        <begin position="1"/>
        <end position="22"/>
    </location>
</feature>
<dbReference type="EMBL" id="BHXC01000006">
    <property type="protein sequence ID" value="GCB92486.1"/>
    <property type="molecule type" value="Genomic_DNA"/>
</dbReference>
<evidence type="ECO:0000313" key="3">
    <source>
        <dbReference type="EMBL" id="GCB92486.1"/>
    </source>
</evidence>
<keyword evidence="2" id="KW-1133">Transmembrane helix</keyword>
<evidence type="ECO:0000256" key="2">
    <source>
        <dbReference type="SAM" id="Phobius"/>
    </source>
</evidence>
<proteinExistence type="predicted"/>
<reference evidence="3 4" key="1">
    <citation type="journal article" date="2019" name="Microbiol. Resour. Announc.">
        <title>Draft Genome Sequence of the Most Traditional epsilon-Poly-l-Lysine Producer, Streptomyces albulus NBRC14147.</title>
        <authorList>
            <person name="Yamanaka K."/>
            <person name="Hamano Y."/>
        </authorList>
    </citation>
    <scope>NUCLEOTIDE SEQUENCE [LARGE SCALE GENOMIC DNA]</scope>
    <source>
        <strain evidence="3 4">NBRC 14147</strain>
    </source>
</reference>
<evidence type="ECO:0000256" key="1">
    <source>
        <dbReference type="SAM" id="MobiDB-lite"/>
    </source>
</evidence>
<feature type="transmembrane region" description="Helical" evidence="2">
    <location>
        <begin position="125"/>
        <end position="148"/>
    </location>
</feature>
<accession>A0A401R4E8</accession>
<feature type="compositionally biased region" description="Basic residues" evidence="1">
    <location>
        <begin position="90"/>
        <end position="102"/>
    </location>
</feature>
<evidence type="ECO:0000313" key="4">
    <source>
        <dbReference type="Proteomes" id="UP000288351"/>
    </source>
</evidence>
<dbReference type="RefSeq" id="WP_016574697.1">
    <property type="nucleotide sequence ID" value="NZ_BHXC01000006.1"/>
</dbReference>
<dbReference type="AlphaFoldDB" id="A0A401R4E8"/>
<dbReference type="Proteomes" id="UP000288351">
    <property type="component" value="Unassembled WGS sequence"/>
</dbReference>
<comment type="caution">
    <text evidence="3">The sequence shown here is derived from an EMBL/GenBank/DDBJ whole genome shotgun (WGS) entry which is preliminary data.</text>
</comment>
<feature type="region of interest" description="Disordered" evidence="1">
    <location>
        <begin position="87"/>
        <end position="111"/>
    </location>
</feature>
<sequence>MRPKHTNSAHRQSGSPHAPVRRTWGRRPMVVLALLFGMVAAAAGPAAAAGLSDAAAARPAAVAAPHAPSGARTTPVDAERVEAAAAAPAKWRHSTHSSHHQVTHQASFTSHDKPKKKKMGFFKKLGVFLIVIVVVIIVIVILLIWLIVHFIRKAFRRRG</sequence>
<gene>
    <name evidence="3" type="ORF">SALB_05252</name>
</gene>